<reference evidence="9" key="1">
    <citation type="submission" date="2016-11" db="UniProtKB">
        <authorList>
            <consortium name="WormBaseParasite"/>
        </authorList>
    </citation>
    <scope>IDENTIFICATION</scope>
</reference>
<evidence type="ECO:0000313" key="9">
    <source>
        <dbReference type="WBParaSite" id="Csp11.Scaffold630.g20329.t1"/>
    </source>
</evidence>
<comment type="similarity">
    <text evidence="2 6">Belongs to the caveolin family.</text>
</comment>
<dbReference type="GO" id="GO:0060090">
    <property type="term" value="F:molecular adaptor activity"/>
    <property type="evidence" value="ECO:0007669"/>
    <property type="project" value="TreeGrafter"/>
</dbReference>
<dbReference type="GO" id="GO:0070836">
    <property type="term" value="P:caveola assembly"/>
    <property type="evidence" value="ECO:0007669"/>
    <property type="project" value="InterPro"/>
</dbReference>
<feature type="transmembrane region" description="Helical" evidence="7">
    <location>
        <begin position="163"/>
        <end position="187"/>
    </location>
</feature>
<dbReference type="PANTHER" id="PTHR10844">
    <property type="entry name" value="CAVEOLIN"/>
    <property type="match status" value="1"/>
</dbReference>
<name>A0A1I7UXI9_9PELO</name>
<proteinExistence type="inferred from homology"/>
<keyword evidence="8" id="KW-1185">Reference proteome</keyword>
<keyword evidence="4 6" id="KW-0333">Golgi apparatus</keyword>
<evidence type="ECO:0000256" key="7">
    <source>
        <dbReference type="SAM" id="Phobius"/>
    </source>
</evidence>
<dbReference type="Pfam" id="PF01146">
    <property type="entry name" value="Caveolin"/>
    <property type="match status" value="1"/>
</dbReference>
<keyword evidence="7" id="KW-0812">Transmembrane</keyword>
<dbReference type="AlphaFoldDB" id="A0A1I7UXI9"/>
<dbReference type="InterPro" id="IPR001612">
    <property type="entry name" value="Caveolin"/>
</dbReference>
<accession>A0A1I7UXI9</accession>
<evidence type="ECO:0000256" key="4">
    <source>
        <dbReference type="ARBA" id="ARBA00023034"/>
    </source>
</evidence>
<protein>
    <recommendedName>
        <fullName evidence="6">Caveolin</fullName>
    </recommendedName>
</protein>
<comment type="subcellular location">
    <subcellularLocation>
        <location evidence="1 6">Cell membrane</location>
        <topology evidence="1 6">Peripheral membrane protein</topology>
    </subcellularLocation>
    <subcellularLocation>
        <location evidence="6">Golgi apparatus membrane</location>
        <topology evidence="6">Peripheral membrane protein</topology>
    </subcellularLocation>
    <subcellularLocation>
        <location evidence="6">Membrane</location>
        <location evidence="6">Caveola</location>
        <topology evidence="6">Peripheral membrane protein</topology>
    </subcellularLocation>
</comment>
<dbReference type="WBParaSite" id="Csp11.Scaffold630.g20329.t1">
    <property type="protein sequence ID" value="Csp11.Scaffold630.g20329.t1"/>
    <property type="gene ID" value="Csp11.Scaffold630.g20329"/>
</dbReference>
<dbReference type="PANTHER" id="PTHR10844:SF21">
    <property type="entry name" value="CAVEOLIN-1"/>
    <property type="match status" value="1"/>
</dbReference>
<keyword evidence="7" id="KW-1133">Transmembrane helix</keyword>
<dbReference type="eggNOG" id="ENOG502QUK5">
    <property type="taxonomic scope" value="Eukaryota"/>
</dbReference>
<dbReference type="GO" id="GO:0005901">
    <property type="term" value="C:caveola"/>
    <property type="evidence" value="ECO:0007669"/>
    <property type="project" value="UniProtKB-SubCell"/>
</dbReference>
<evidence type="ECO:0000256" key="2">
    <source>
        <dbReference type="ARBA" id="ARBA00010988"/>
    </source>
</evidence>
<dbReference type="GO" id="GO:0000139">
    <property type="term" value="C:Golgi membrane"/>
    <property type="evidence" value="ECO:0007669"/>
    <property type="project" value="UniProtKB-SubCell"/>
</dbReference>
<sequence length="243" mass="27859">MTSYLDGVTMKMSQELMDDTSFCGKRTMTWHDVIRRETWVTVHDIEYSTSQLRAKTKKNWFYFGKKKAAAVDEATVEEGEKPVKKSCWWKKCQKGEGEQKDENIAIGIDLVNRDTNNINNHVQLNFEDIFGEADSQHSWDCVWRLNHTVFTATRLFIYRLVSILALPFTILFAIFFGLLVSINVFIVVPLGKLLSIPGNLLAKIWNWLVHAVFDPIASAIGLIFSNFNIRKYGINQETTAPCV</sequence>
<evidence type="ECO:0000256" key="6">
    <source>
        <dbReference type="RuleBase" id="RU000680"/>
    </source>
</evidence>
<organism evidence="8 9">
    <name type="scientific">Caenorhabditis tropicalis</name>
    <dbReference type="NCBI Taxonomy" id="1561998"/>
    <lineage>
        <taxon>Eukaryota</taxon>
        <taxon>Metazoa</taxon>
        <taxon>Ecdysozoa</taxon>
        <taxon>Nematoda</taxon>
        <taxon>Chromadorea</taxon>
        <taxon>Rhabditida</taxon>
        <taxon>Rhabditina</taxon>
        <taxon>Rhabditomorpha</taxon>
        <taxon>Rhabditoidea</taxon>
        <taxon>Rhabditidae</taxon>
        <taxon>Peloderinae</taxon>
        <taxon>Caenorhabditis</taxon>
    </lineage>
</organism>
<comment type="function">
    <text evidence="6">May act as a scaffolding protein within caveolar membranes. Interacts directly with G-protein alpha subunits and can functionally regulate their activity.</text>
</comment>
<keyword evidence="3 6" id="KW-1003">Cell membrane</keyword>
<evidence type="ECO:0000313" key="8">
    <source>
        <dbReference type="Proteomes" id="UP000095282"/>
    </source>
</evidence>
<evidence type="ECO:0000256" key="5">
    <source>
        <dbReference type="ARBA" id="ARBA00023136"/>
    </source>
</evidence>
<keyword evidence="5 6" id="KW-0472">Membrane</keyword>
<evidence type="ECO:0000256" key="1">
    <source>
        <dbReference type="ARBA" id="ARBA00004202"/>
    </source>
</evidence>
<feature type="transmembrane region" description="Helical" evidence="7">
    <location>
        <begin position="207"/>
        <end position="227"/>
    </location>
</feature>
<evidence type="ECO:0000256" key="3">
    <source>
        <dbReference type="ARBA" id="ARBA00022475"/>
    </source>
</evidence>
<dbReference type="Proteomes" id="UP000095282">
    <property type="component" value="Unplaced"/>
</dbReference>